<accession>A0A2J7QNK7</accession>
<protein>
    <submittedName>
        <fullName evidence="1">Uncharacterized protein</fullName>
    </submittedName>
</protein>
<dbReference type="Proteomes" id="UP000235965">
    <property type="component" value="Unassembled WGS sequence"/>
</dbReference>
<name>A0A2J7QNK7_9NEOP</name>
<dbReference type="EMBL" id="NEVH01013195">
    <property type="protein sequence ID" value="PNF30123.1"/>
    <property type="molecule type" value="Genomic_DNA"/>
</dbReference>
<organism evidence="1 2">
    <name type="scientific">Cryptotermes secundus</name>
    <dbReference type="NCBI Taxonomy" id="105785"/>
    <lineage>
        <taxon>Eukaryota</taxon>
        <taxon>Metazoa</taxon>
        <taxon>Ecdysozoa</taxon>
        <taxon>Arthropoda</taxon>
        <taxon>Hexapoda</taxon>
        <taxon>Insecta</taxon>
        <taxon>Pterygota</taxon>
        <taxon>Neoptera</taxon>
        <taxon>Polyneoptera</taxon>
        <taxon>Dictyoptera</taxon>
        <taxon>Blattodea</taxon>
        <taxon>Blattoidea</taxon>
        <taxon>Termitoidae</taxon>
        <taxon>Kalotermitidae</taxon>
        <taxon>Cryptotermitinae</taxon>
        <taxon>Cryptotermes</taxon>
    </lineage>
</organism>
<dbReference type="InParanoid" id="A0A2J7QNK7"/>
<evidence type="ECO:0000313" key="2">
    <source>
        <dbReference type="Proteomes" id="UP000235965"/>
    </source>
</evidence>
<comment type="caution">
    <text evidence="1">The sequence shown here is derived from an EMBL/GenBank/DDBJ whole genome shotgun (WGS) entry which is preliminary data.</text>
</comment>
<sequence>MVSPSKKMLVSDEVFYELLQGNEYSNISQGEYNSDSEINVKILSGGEQSVSSDEQKMSATAVACKLTYGQIHVLSNHFFHLLASLA</sequence>
<proteinExistence type="predicted"/>
<gene>
    <name evidence="1" type="ORF">B7P43_G03125</name>
</gene>
<evidence type="ECO:0000313" key="1">
    <source>
        <dbReference type="EMBL" id="PNF30123.1"/>
    </source>
</evidence>
<reference evidence="1 2" key="1">
    <citation type="submission" date="2017-12" db="EMBL/GenBank/DDBJ databases">
        <title>Hemimetabolous genomes reveal molecular basis of termite eusociality.</title>
        <authorList>
            <person name="Harrison M.C."/>
            <person name="Jongepier E."/>
            <person name="Robertson H.M."/>
            <person name="Arning N."/>
            <person name="Bitard-Feildel T."/>
            <person name="Chao H."/>
            <person name="Childers C.P."/>
            <person name="Dinh H."/>
            <person name="Doddapaneni H."/>
            <person name="Dugan S."/>
            <person name="Gowin J."/>
            <person name="Greiner C."/>
            <person name="Han Y."/>
            <person name="Hu H."/>
            <person name="Hughes D.S.T."/>
            <person name="Huylmans A.-K."/>
            <person name="Kemena C."/>
            <person name="Kremer L.P.M."/>
            <person name="Lee S.L."/>
            <person name="Lopez-Ezquerra A."/>
            <person name="Mallet L."/>
            <person name="Monroy-Kuhn J.M."/>
            <person name="Moser A."/>
            <person name="Murali S.C."/>
            <person name="Muzny D.M."/>
            <person name="Otani S."/>
            <person name="Piulachs M.-D."/>
            <person name="Poelchau M."/>
            <person name="Qu J."/>
            <person name="Schaub F."/>
            <person name="Wada-Katsumata A."/>
            <person name="Worley K.C."/>
            <person name="Xie Q."/>
            <person name="Ylla G."/>
            <person name="Poulsen M."/>
            <person name="Gibbs R.A."/>
            <person name="Schal C."/>
            <person name="Richards S."/>
            <person name="Belles X."/>
            <person name="Korb J."/>
            <person name="Bornberg-Bauer E."/>
        </authorList>
    </citation>
    <scope>NUCLEOTIDE SEQUENCE [LARGE SCALE GENOMIC DNA]</scope>
    <source>
        <tissue evidence="1">Whole body</tissue>
    </source>
</reference>
<keyword evidence="2" id="KW-1185">Reference proteome</keyword>
<dbReference type="AlphaFoldDB" id="A0A2J7QNK7"/>